<dbReference type="RefSeq" id="WP_130066631.1">
    <property type="nucleotide sequence ID" value="NZ_SEZN01000037.1"/>
</dbReference>
<evidence type="ECO:0008006" key="3">
    <source>
        <dbReference type="Google" id="ProtNLM"/>
    </source>
</evidence>
<gene>
    <name evidence="1" type="ORF">ERW53_16755</name>
</gene>
<protein>
    <recommendedName>
        <fullName evidence="3">Transposase</fullName>
    </recommendedName>
</protein>
<accession>A0ABY0I3A3</accession>
<evidence type="ECO:0000313" key="2">
    <source>
        <dbReference type="Proteomes" id="UP000294166"/>
    </source>
</evidence>
<dbReference type="EMBL" id="SEZN01000037">
    <property type="protein sequence ID" value="RYU62163.1"/>
    <property type="molecule type" value="Genomic_DNA"/>
</dbReference>
<comment type="caution">
    <text evidence="1">The sequence shown here is derived from an EMBL/GenBank/DDBJ whole genome shotgun (WGS) entry which is preliminary data.</text>
</comment>
<name>A0ABY0I3A3_9GAMM</name>
<keyword evidence="2" id="KW-1185">Reference proteome</keyword>
<sequence length="70" mass="8282">MKNNNEKLNLILKHLFKRDEHRELVRAVVIDGVSVYEAERRYGVSINTGTRHTKKYEDHMLYLKNLGINV</sequence>
<evidence type="ECO:0000313" key="1">
    <source>
        <dbReference type="EMBL" id="RYU62163.1"/>
    </source>
</evidence>
<organism evidence="1 2">
    <name type="scientific">Aliivibrio finisterrensis</name>
    <dbReference type="NCBI Taxonomy" id="511998"/>
    <lineage>
        <taxon>Bacteria</taxon>
        <taxon>Pseudomonadati</taxon>
        <taxon>Pseudomonadota</taxon>
        <taxon>Gammaproteobacteria</taxon>
        <taxon>Vibrionales</taxon>
        <taxon>Vibrionaceae</taxon>
        <taxon>Aliivibrio</taxon>
    </lineage>
</organism>
<reference evidence="1 2" key="1">
    <citation type="submission" date="2019-02" db="EMBL/GenBank/DDBJ databases">
        <title>Genome sequences of Aliivibrio finisterrensis strains from farmed Atlantic salmon.</title>
        <authorList>
            <person name="Bowman J.P."/>
        </authorList>
    </citation>
    <scope>NUCLEOTIDE SEQUENCE [LARGE SCALE GENOMIC DNA]</scope>
    <source>
        <strain evidence="1 2">A21</strain>
    </source>
</reference>
<dbReference type="Proteomes" id="UP000294166">
    <property type="component" value="Unassembled WGS sequence"/>
</dbReference>
<proteinExistence type="predicted"/>